<evidence type="ECO:0000256" key="6">
    <source>
        <dbReference type="ARBA" id="ARBA00023157"/>
    </source>
</evidence>
<dbReference type="AlphaFoldDB" id="A0AAN7U6T5"/>
<feature type="active site" description="Charge relay system" evidence="10">
    <location>
        <position position="331"/>
    </location>
</feature>
<keyword evidence="5" id="KW-0472">Membrane</keyword>
<evidence type="ECO:0000256" key="4">
    <source>
        <dbReference type="ARBA" id="ARBA00022801"/>
    </source>
</evidence>
<evidence type="ECO:0000259" key="12">
    <source>
        <dbReference type="Pfam" id="PF00135"/>
    </source>
</evidence>
<feature type="chain" id="PRO_5042672339" description="Carboxylic ester hydrolase" evidence="11">
    <location>
        <begin position="21"/>
        <end position="526"/>
    </location>
</feature>
<evidence type="ECO:0000256" key="8">
    <source>
        <dbReference type="ARBA" id="ARBA00023329"/>
    </source>
</evidence>
<evidence type="ECO:0000313" key="14">
    <source>
        <dbReference type="Proteomes" id="UP001344447"/>
    </source>
</evidence>
<evidence type="ECO:0000313" key="13">
    <source>
        <dbReference type="EMBL" id="KAK5583403.1"/>
    </source>
</evidence>
<comment type="subcellular location">
    <subcellularLocation>
        <location evidence="9">Cytoplasmic vesicle</location>
        <location evidence="9">Esterosome membrane</location>
    </subcellularLocation>
</comment>
<evidence type="ECO:0000256" key="2">
    <source>
        <dbReference type="ARBA" id="ARBA00022487"/>
    </source>
</evidence>
<feature type="active site" description="Charge relay system" evidence="10">
    <location>
        <position position="436"/>
    </location>
</feature>
<dbReference type="EMBL" id="JAVFKY010000001">
    <property type="protein sequence ID" value="KAK5583403.1"/>
    <property type="molecule type" value="Genomic_DNA"/>
</dbReference>
<keyword evidence="3 11" id="KW-0732">Signal</keyword>
<dbReference type="SUPFAM" id="SSF53474">
    <property type="entry name" value="alpha/beta-Hydrolases"/>
    <property type="match status" value="1"/>
</dbReference>
<dbReference type="PROSITE" id="PS00941">
    <property type="entry name" value="CARBOXYLESTERASE_B_2"/>
    <property type="match status" value="1"/>
</dbReference>
<evidence type="ECO:0000256" key="10">
    <source>
        <dbReference type="PIRSR" id="PIRSR600997-1"/>
    </source>
</evidence>
<comment type="caution">
    <text evidence="13">The sequence shown here is derived from an EMBL/GenBank/DDBJ whole genome shotgun (WGS) entry which is preliminary data.</text>
</comment>
<comment type="similarity">
    <text evidence="1 11">Belongs to the type-B carboxylesterase/lipase family.</text>
</comment>
<keyword evidence="4 11" id="KW-0378">Hydrolase</keyword>
<dbReference type="Proteomes" id="UP001344447">
    <property type="component" value="Unassembled WGS sequence"/>
</dbReference>
<protein>
    <recommendedName>
        <fullName evidence="11">Carboxylic ester hydrolase</fullName>
        <ecNumber evidence="11">3.1.1.-</ecNumber>
    </recommendedName>
</protein>
<evidence type="ECO:0000256" key="3">
    <source>
        <dbReference type="ARBA" id="ARBA00022729"/>
    </source>
</evidence>
<evidence type="ECO:0000256" key="7">
    <source>
        <dbReference type="ARBA" id="ARBA00023180"/>
    </source>
</evidence>
<feature type="domain" description="Carboxylesterase type B" evidence="12">
    <location>
        <begin position="22"/>
        <end position="517"/>
    </location>
</feature>
<keyword evidence="14" id="KW-1185">Reference proteome</keyword>
<evidence type="ECO:0000256" key="1">
    <source>
        <dbReference type="ARBA" id="ARBA00005964"/>
    </source>
</evidence>
<dbReference type="Pfam" id="PF00135">
    <property type="entry name" value="COesterase"/>
    <property type="match status" value="1"/>
</dbReference>
<evidence type="ECO:0000256" key="11">
    <source>
        <dbReference type="RuleBase" id="RU361235"/>
    </source>
</evidence>
<evidence type="ECO:0000256" key="9">
    <source>
        <dbReference type="ARBA" id="ARBA00060494"/>
    </source>
</evidence>
<dbReference type="EC" id="3.1.1.-" evidence="11"/>
<organism evidence="13 14">
    <name type="scientific">Dictyostelium firmibasis</name>
    <dbReference type="NCBI Taxonomy" id="79012"/>
    <lineage>
        <taxon>Eukaryota</taxon>
        <taxon>Amoebozoa</taxon>
        <taxon>Evosea</taxon>
        <taxon>Eumycetozoa</taxon>
        <taxon>Dictyostelia</taxon>
        <taxon>Dictyosteliales</taxon>
        <taxon>Dictyosteliaceae</taxon>
        <taxon>Dictyostelium</taxon>
    </lineage>
</organism>
<accession>A0AAN7U6T5</accession>
<dbReference type="PROSITE" id="PS00122">
    <property type="entry name" value="CARBOXYLESTERASE_B_1"/>
    <property type="match status" value="1"/>
</dbReference>
<dbReference type="GO" id="GO:0033118">
    <property type="term" value="C:esterosome membrane"/>
    <property type="evidence" value="ECO:0007669"/>
    <property type="project" value="UniProtKB-SubCell"/>
</dbReference>
<dbReference type="InterPro" id="IPR019826">
    <property type="entry name" value="Carboxylesterase_B_AS"/>
</dbReference>
<dbReference type="InterPro" id="IPR000997">
    <property type="entry name" value="Cholinesterase"/>
</dbReference>
<feature type="signal peptide" evidence="11">
    <location>
        <begin position="1"/>
        <end position="20"/>
    </location>
</feature>
<sequence>MLKILNILLILGLAIAIVNCQEIINIANGQVRGNTFESHKEFLGIGFAEPPVDQLRWKSPVPASPWNDVYNATYERLPCAQICNLPPELCTNVSTEDCLYLNVFTPNIDFSTIQEPLPVMFFIAGGRFEMGSGSGELYNGTKMVNSSNIVFVSINYRLGVFGMLQTDTISGNLAFEDQLLALKWVQQNIKAFGGDPTQVTVFGESAGGTSCALHLTSPASAGLFSKIIIESNPWSLPIKSIDEAKDLAKIFAKDIGCDINDNACLYSKNQEELLIAMNVSQNHFSVFSPLLTFLPWTPVVDGVLITDQPLALIQKGDYNKVPVIVGTVRNEALVFVAGIAMDISKIEYIGGLIDIFGLTQELKIYELYKQFINGSNFMDTLGVVGTDYIFVCPVRNAAMYLSTISNFPVYTYQFQHVSSFNPYGNGYDYCADEVCHGLELPYVFGNAGQYTFSPQEAILSTNMQNYWTNFARNGNPNVGNPINVQWTQYTKSSDDMLTLDTPSYMQSDYLKTYCDYWDSLGYQVGW</sequence>
<dbReference type="FunFam" id="3.40.50.1820:FF:000293">
    <property type="entry name" value="Carboxylic ester hydrolase"/>
    <property type="match status" value="1"/>
</dbReference>
<name>A0AAN7U6T5_9MYCE</name>
<keyword evidence="8" id="KW-0968">Cytoplasmic vesicle</keyword>
<evidence type="ECO:0000256" key="5">
    <source>
        <dbReference type="ARBA" id="ARBA00023136"/>
    </source>
</evidence>
<keyword evidence="6" id="KW-1015">Disulfide bond</keyword>
<dbReference type="PRINTS" id="PR00878">
    <property type="entry name" value="CHOLNESTRASE"/>
</dbReference>
<feature type="active site" description="Acyl-ester intermediate" evidence="10">
    <location>
        <position position="205"/>
    </location>
</feature>
<dbReference type="InterPro" id="IPR019819">
    <property type="entry name" value="Carboxylesterase_B_CS"/>
</dbReference>
<keyword evidence="7" id="KW-0325">Glycoprotein</keyword>
<keyword evidence="2" id="KW-0719">Serine esterase</keyword>
<proteinExistence type="inferred from homology"/>
<dbReference type="InterPro" id="IPR002018">
    <property type="entry name" value="CarbesteraseB"/>
</dbReference>
<dbReference type="InterPro" id="IPR029058">
    <property type="entry name" value="AB_hydrolase_fold"/>
</dbReference>
<reference evidence="13 14" key="1">
    <citation type="submission" date="2023-11" db="EMBL/GenBank/DDBJ databases">
        <title>Dfirmibasis_genome.</title>
        <authorList>
            <person name="Edelbroek B."/>
            <person name="Kjellin J."/>
            <person name="Jerlstrom-Hultqvist J."/>
            <person name="Soderbom F."/>
        </authorList>
    </citation>
    <scope>NUCLEOTIDE SEQUENCE [LARGE SCALE GENOMIC DNA]</scope>
    <source>
        <strain evidence="13 14">TNS-C-14</strain>
    </source>
</reference>
<dbReference type="Gene3D" id="3.40.50.1820">
    <property type="entry name" value="alpha/beta hydrolase"/>
    <property type="match status" value="1"/>
</dbReference>
<gene>
    <name evidence="13" type="ORF">RB653_004996</name>
</gene>
<dbReference type="PANTHER" id="PTHR45570">
    <property type="entry name" value="CARBOXYLIC ESTER HYDROLASE"/>
    <property type="match status" value="1"/>
</dbReference>
<dbReference type="GO" id="GO:0004104">
    <property type="term" value="F:cholinesterase activity"/>
    <property type="evidence" value="ECO:0007669"/>
    <property type="project" value="InterPro"/>
</dbReference>
<dbReference type="PANTHER" id="PTHR45570:SF1">
    <property type="entry name" value="CARBOXYLIC ESTER HYDROLASE"/>
    <property type="match status" value="1"/>
</dbReference>